<dbReference type="EMBL" id="WVTB01000064">
    <property type="protein sequence ID" value="KAF3802377.1"/>
    <property type="molecule type" value="Genomic_DNA"/>
</dbReference>
<gene>
    <name evidence="1" type="ORF">GCG54_00003843</name>
</gene>
<organism evidence="1 2">
    <name type="scientific">Colletotrichum gloeosporioides</name>
    <name type="common">Anthracnose fungus</name>
    <name type="synonym">Glomerella cingulata</name>
    <dbReference type="NCBI Taxonomy" id="474922"/>
    <lineage>
        <taxon>Eukaryota</taxon>
        <taxon>Fungi</taxon>
        <taxon>Dikarya</taxon>
        <taxon>Ascomycota</taxon>
        <taxon>Pezizomycotina</taxon>
        <taxon>Sordariomycetes</taxon>
        <taxon>Hypocreomycetidae</taxon>
        <taxon>Glomerellales</taxon>
        <taxon>Glomerellaceae</taxon>
        <taxon>Colletotrichum</taxon>
        <taxon>Colletotrichum gloeosporioides species complex</taxon>
    </lineage>
</organism>
<reference evidence="1" key="2">
    <citation type="submission" date="2020-03" db="EMBL/GenBank/DDBJ databases">
        <authorList>
            <person name="Fu F.-F."/>
            <person name="Chen J."/>
        </authorList>
    </citation>
    <scope>NUCLEOTIDE SEQUENCE</scope>
    <source>
        <strain evidence="1">Lc1</strain>
    </source>
</reference>
<dbReference type="RefSeq" id="XP_045261536.1">
    <property type="nucleotide sequence ID" value="XM_045403904.1"/>
</dbReference>
<evidence type="ECO:0000313" key="2">
    <source>
        <dbReference type="Proteomes" id="UP000613401"/>
    </source>
</evidence>
<dbReference type="AlphaFoldDB" id="A0A8H4CES6"/>
<sequence>MRSRIKVMIDSSRIDTRRPLEPSYRILVPYKTYRYSYRYEAYLGYHYTDCLNRALEEANKVLSKPIAKYFRDILPINYITT</sequence>
<name>A0A8H4CES6_COLGL</name>
<proteinExistence type="predicted"/>
<comment type="caution">
    <text evidence="1">The sequence shown here is derived from an EMBL/GenBank/DDBJ whole genome shotgun (WGS) entry which is preliminary data.</text>
</comment>
<reference evidence="1" key="1">
    <citation type="journal article" date="2020" name="Phytopathology">
        <title>Genome sequence and comparative analysis of Colletotrichum gloeosporioides isolated from Liriodendron leaves.</title>
        <authorList>
            <person name="Fu F.F."/>
            <person name="Hao Z."/>
            <person name="Wang P."/>
            <person name="Lu Y."/>
            <person name="Xue L.J."/>
            <person name="Wei G."/>
            <person name="Tian Y."/>
            <person name="Baishi H."/>
            <person name="Xu H."/>
            <person name="Shi J."/>
            <person name="Cheng T."/>
            <person name="Wang G."/>
            <person name="Yi Y."/>
            <person name="Chen J."/>
        </authorList>
    </citation>
    <scope>NUCLEOTIDE SEQUENCE</scope>
    <source>
        <strain evidence="1">Lc1</strain>
    </source>
</reference>
<keyword evidence="2" id="KW-1185">Reference proteome</keyword>
<dbReference type="Proteomes" id="UP000613401">
    <property type="component" value="Unassembled WGS sequence"/>
</dbReference>
<evidence type="ECO:0000313" key="1">
    <source>
        <dbReference type="EMBL" id="KAF3802377.1"/>
    </source>
</evidence>
<dbReference type="GeneID" id="69011001"/>
<accession>A0A8H4CES6</accession>
<protein>
    <submittedName>
        <fullName evidence="1">Uncharacterized protein</fullName>
    </submittedName>
</protein>